<keyword evidence="1" id="KW-0732">Signal</keyword>
<evidence type="ECO:0000313" key="2">
    <source>
        <dbReference type="EMBL" id="KTD64298.1"/>
    </source>
</evidence>
<evidence type="ECO:0000256" key="1">
    <source>
        <dbReference type="SAM" id="SignalP"/>
    </source>
</evidence>
<dbReference type="AlphaFoldDB" id="A0A0W0Z569"/>
<protein>
    <submittedName>
        <fullName evidence="2">Major outer membrane protein</fullName>
    </submittedName>
</protein>
<reference evidence="2 3" key="1">
    <citation type="submission" date="2015-11" db="EMBL/GenBank/DDBJ databases">
        <title>Genomic analysis of 38 Legionella species identifies large and diverse effector repertoires.</title>
        <authorList>
            <person name="Burstein D."/>
            <person name="Amaro F."/>
            <person name="Zusman T."/>
            <person name="Lifshitz Z."/>
            <person name="Cohen O."/>
            <person name="Gilbert J.A."/>
            <person name="Pupko T."/>
            <person name="Shuman H.A."/>
            <person name="Segal G."/>
        </authorList>
    </citation>
    <scope>NUCLEOTIDE SEQUENCE [LARGE SCALE GENOMIC DNA]</scope>
    <source>
        <strain evidence="2 3">Mt.St.Helens-9</strain>
    </source>
</reference>
<dbReference type="Proteomes" id="UP000054877">
    <property type="component" value="Unassembled WGS sequence"/>
</dbReference>
<feature type="signal peptide" evidence="1">
    <location>
        <begin position="1"/>
        <end position="27"/>
    </location>
</feature>
<keyword evidence="3" id="KW-1185">Reference proteome</keyword>
<name>A0A0W0Z569_LEGSP</name>
<dbReference type="EMBL" id="LNYX01000013">
    <property type="protein sequence ID" value="KTD64298.1"/>
    <property type="molecule type" value="Genomic_DNA"/>
</dbReference>
<gene>
    <name evidence="2" type="ORF">Lspi_1105</name>
</gene>
<dbReference type="Pfam" id="PF05150">
    <property type="entry name" value="Legionella_OMP"/>
    <property type="match status" value="1"/>
</dbReference>
<comment type="caution">
    <text evidence="2">The sequence shown here is derived from an EMBL/GenBank/DDBJ whole genome shotgun (WGS) entry which is preliminary data.</text>
</comment>
<dbReference type="RefSeq" id="WP_058483044.1">
    <property type="nucleotide sequence ID" value="NZ_CAAAII010000005.1"/>
</dbReference>
<dbReference type="OrthoDB" id="5635952at2"/>
<accession>A0A0W0Z569</accession>
<organism evidence="2 3">
    <name type="scientific">Legionella spiritensis</name>
    <dbReference type="NCBI Taxonomy" id="452"/>
    <lineage>
        <taxon>Bacteria</taxon>
        <taxon>Pseudomonadati</taxon>
        <taxon>Pseudomonadota</taxon>
        <taxon>Gammaproteobacteria</taxon>
        <taxon>Legionellales</taxon>
        <taxon>Legionellaceae</taxon>
        <taxon>Legionella</taxon>
    </lineage>
</organism>
<proteinExistence type="predicted"/>
<feature type="chain" id="PRO_5006918270" evidence="1">
    <location>
        <begin position="28"/>
        <end position="390"/>
    </location>
</feature>
<dbReference type="InterPro" id="IPR007825">
    <property type="entry name" value="Major_OMP_Legionella"/>
</dbReference>
<dbReference type="PATRIC" id="fig|452.5.peg.1222"/>
<evidence type="ECO:0000313" key="3">
    <source>
        <dbReference type="Proteomes" id="UP000054877"/>
    </source>
</evidence>
<sequence length="390" mass="42505">MIVSRRIFVTINLTSLLLCYSVMGVTATTPDAKPQNISSKTSIRKEIADSNKTDFYAGLLYIKPYSDNLKYATFVSGTQPYYQSWHYQAIDPDYSPAFELGFNYAVPQTPYGAAVDWIHLDSTDTSFKQASRNTDLSTVEFVAPPYEMSPPVFGIKRVDSKARFEFDGVLVNAVKMVTYGQHLQAKFFGGLNILRLNQRVTTTFSDYAGTPGTPYSYPLPPDPSFSFKTETVSEYLGAGPDVGVNVQYKMDSGFGILGQFSGSLTVGRIKTQDNFTSTSARLTTLGIGTSHQNITAPNATQVVPGADGKLGVFYNYQKPGSPNLTIEAGYRIAAYLNAISTINPGTLVQPGTVIVTPEFSTGTMAIVSTEATSRPFNFNGPYINLKMAMA</sequence>